<organism evidence="3">
    <name type="scientific">Brassica campestris</name>
    <name type="common">Field mustard</name>
    <dbReference type="NCBI Taxonomy" id="3711"/>
    <lineage>
        <taxon>Eukaryota</taxon>
        <taxon>Viridiplantae</taxon>
        <taxon>Streptophyta</taxon>
        <taxon>Embryophyta</taxon>
        <taxon>Tracheophyta</taxon>
        <taxon>Spermatophyta</taxon>
        <taxon>Magnoliopsida</taxon>
        <taxon>eudicotyledons</taxon>
        <taxon>Gunneridae</taxon>
        <taxon>Pentapetalae</taxon>
        <taxon>rosids</taxon>
        <taxon>malvids</taxon>
        <taxon>Brassicales</taxon>
        <taxon>Brassicaceae</taxon>
        <taxon>Brassiceae</taxon>
        <taxon>Brassica</taxon>
    </lineage>
</organism>
<dbReference type="Gramene" id="A06p52930.2_BraZ1">
    <property type="protein sequence ID" value="A06p52930.2_BraZ1.CDS.1"/>
    <property type="gene ID" value="A06g52930.2_BraZ1"/>
</dbReference>
<dbReference type="Proteomes" id="UP000694005">
    <property type="component" value="Chromosome A06"/>
</dbReference>
<dbReference type="InterPro" id="IPR036047">
    <property type="entry name" value="F-box-like_dom_sf"/>
</dbReference>
<dbReference type="SUPFAM" id="SSF81383">
    <property type="entry name" value="F-box domain"/>
    <property type="match status" value="1"/>
</dbReference>
<dbReference type="PANTHER" id="PTHR31672">
    <property type="entry name" value="BNACNNG10540D PROTEIN"/>
    <property type="match status" value="1"/>
</dbReference>
<dbReference type="Gene3D" id="1.20.1280.50">
    <property type="match status" value="1"/>
</dbReference>
<dbReference type="AlphaFoldDB" id="A0A3P5Z6W7"/>
<reference evidence="3" key="1">
    <citation type="submission" date="2018-11" db="EMBL/GenBank/DDBJ databases">
        <authorList>
            <consortium name="Genoscope - CEA"/>
            <person name="William W."/>
        </authorList>
    </citation>
    <scope>NUCLEOTIDE SEQUENCE</scope>
</reference>
<name>A0A3P5Z6W7_BRACM</name>
<dbReference type="EMBL" id="LS974622">
    <property type="protein sequence ID" value="CAG7873053.1"/>
    <property type="molecule type" value="Genomic_DNA"/>
</dbReference>
<evidence type="ECO:0000313" key="2">
    <source>
        <dbReference type="EMBL" id="CAG7873053.1"/>
    </source>
</evidence>
<evidence type="ECO:0000259" key="1">
    <source>
        <dbReference type="PROSITE" id="PS50181"/>
    </source>
</evidence>
<dbReference type="InterPro" id="IPR017451">
    <property type="entry name" value="F-box-assoc_interact_dom"/>
</dbReference>
<feature type="domain" description="F-box" evidence="1">
    <location>
        <begin position="1"/>
        <end position="47"/>
    </location>
</feature>
<dbReference type="EMBL" id="LR031569">
    <property type="protein sequence ID" value="VDC68840.1"/>
    <property type="molecule type" value="Genomic_DNA"/>
</dbReference>
<dbReference type="PANTHER" id="PTHR31672:SF13">
    <property type="entry name" value="F-BOX PROTEIN CPR30-LIKE"/>
    <property type="match status" value="1"/>
</dbReference>
<proteinExistence type="predicted"/>
<dbReference type="InterPro" id="IPR006527">
    <property type="entry name" value="F-box-assoc_dom_typ1"/>
</dbReference>
<dbReference type="NCBIfam" id="TIGR01640">
    <property type="entry name" value="F_box_assoc_1"/>
    <property type="match status" value="1"/>
</dbReference>
<gene>
    <name evidence="3" type="ORF">BRAA06T27380Z</name>
    <name evidence="2" type="ORF">BRAPAZ1V2_A06P52930.2</name>
</gene>
<protein>
    <recommendedName>
        <fullName evidence="1">F-box domain-containing protein</fullName>
    </recommendedName>
</protein>
<dbReference type="CDD" id="cd22157">
    <property type="entry name" value="F-box_AtFBW1-like"/>
    <property type="match status" value="1"/>
</dbReference>
<dbReference type="Pfam" id="PF07734">
    <property type="entry name" value="FBA_1"/>
    <property type="match status" value="1"/>
</dbReference>
<dbReference type="PROSITE" id="PS50181">
    <property type="entry name" value="FBOX"/>
    <property type="match status" value="1"/>
</dbReference>
<dbReference type="InterPro" id="IPR050796">
    <property type="entry name" value="SCF_F-box_component"/>
</dbReference>
<dbReference type="SMART" id="SM00256">
    <property type="entry name" value="FBOX"/>
    <property type="match status" value="1"/>
</dbReference>
<sequence>MEMSDLPMDMVEEILSKLPVTCMGAVRLTCKKWNTLSKTPSFVAKHIGVASRECSVIMMMDNEVSLMGVDLNRIHNKDDDPFIERKGKLIMRYNNTNSKLVNELFHCDGLLLFVMNDRKKRLIVWNPYCGQHKWIQPISYNPKWEAYAMEYEKKDKSRSHKILRILDANIGPYEMYDFKSDSWKVLAINTPPEGDICFCGNALSLKGDV</sequence>
<evidence type="ECO:0000313" key="3">
    <source>
        <dbReference type="EMBL" id="VDC68840.1"/>
    </source>
</evidence>
<dbReference type="Pfam" id="PF00646">
    <property type="entry name" value="F-box"/>
    <property type="match status" value="1"/>
</dbReference>
<dbReference type="InterPro" id="IPR001810">
    <property type="entry name" value="F-box_dom"/>
</dbReference>
<accession>A0A3P5Z6W7</accession>